<feature type="transmembrane region" description="Helical" evidence="1">
    <location>
        <begin position="200"/>
        <end position="220"/>
    </location>
</feature>
<feature type="transmembrane region" description="Helical" evidence="1">
    <location>
        <begin position="169"/>
        <end position="188"/>
    </location>
</feature>
<feature type="transmembrane region" description="Helical" evidence="1">
    <location>
        <begin position="49"/>
        <end position="70"/>
    </location>
</feature>
<proteinExistence type="predicted"/>
<dbReference type="EMBL" id="JASWJB010000004">
    <property type="protein sequence ID" value="KAK2616635.1"/>
    <property type="molecule type" value="Genomic_DNA"/>
</dbReference>
<evidence type="ECO:0000259" key="2">
    <source>
        <dbReference type="Pfam" id="PF24802"/>
    </source>
</evidence>
<sequence length="265" mass="29693">MAKYDSEPFQQSVSNAITFFAVGCTFISLYNTIELNIITLSTFKNWKGLYFWSLLTAANGIALHSIGYALPNFFSVKNPAIFIPFVAVGWGSMVIGQSLVLFSRLHLLGHHFSRLKPLLAFIVINGAGFELVMIVFLAIGTSWQDKARWGPIIATFEKVEVTVFFLQEIGLSALYIKACFSIFNVNGVRGGTSQTMRQHLLWVNVFVVLISLTVLLLQYFDLFTLQIAYKSFAYSVKLKAEIWILSKLVDIYRPKSSGSNVSNSQ</sequence>
<dbReference type="AlphaFoldDB" id="A0AAJ0D199"/>
<feature type="domain" description="DUF7703" evidence="2">
    <location>
        <begin position="12"/>
        <end position="253"/>
    </location>
</feature>
<comment type="caution">
    <text evidence="3">The sequence shown here is derived from an EMBL/GenBank/DDBJ whole genome shotgun (WGS) entry which is preliminary data.</text>
</comment>
<dbReference type="Pfam" id="PF24802">
    <property type="entry name" value="DUF7703"/>
    <property type="match status" value="1"/>
</dbReference>
<reference evidence="3" key="1">
    <citation type="submission" date="2023-06" db="EMBL/GenBank/DDBJ databases">
        <title>Conoideocrella luteorostrata (Hypocreales: Clavicipitaceae), a potential biocontrol fungus for elongate hemlock scale in United States Christmas tree production areas.</title>
        <authorList>
            <person name="Barrett H."/>
            <person name="Lovett B."/>
            <person name="Macias A.M."/>
            <person name="Stajich J.E."/>
            <person name="Kasson M.T."/>
        </authorList>
    </citation>
    <scope>NUCLEOTIDE SEQUENCE</scope>
    <source>
        <strain evidence="3">ARSEF 14590</strain>
    </source>
</reference>
<feature type="transmembrane region" description="Helical" evidence="1">
    <location>
        <begin position="16"/>
        <end position="37"/>
    </location>
</feature>
<feature type="transmembrane region" description="Helical" evidence="1">
    <location>
        <begin position="82"/>
        <end position="105"/>
    </location>
</feature>
<dbReference type="Proteomes" id="UP001251528">
    <property type="component" value="Unassembled WGS sequence"/>
</dbReference>
<feature type="transmembrane region" description="Helical" evidence="1">
    <location>
        <begin position="117"/>
        <end position="139"/>
    </location>
</feature>
<evidence type="ECO:0000313" key="3">
    <source>
        <dbReference type="EMBL" id="KAK2616635.1"/>
    </source>
</evidence>
<dbReference type="PANTHER" id="PTHR37013:SF4">
    <property type="entry name" value="INTEGRAL MEMBRANE PROTEIN"/>
    <property type="match status" value="1"/>
</dbReference>
<evidence type="ECO:0000256" key="1">
    <source>
        <dbReference type="SAM" id="Phobius"/>
    </source>
</evidence>
<organism evidence="3 4">
    <name type="scientific">Conoideocrella luteorostrata</name>
    <dbReference type="NCBI Taxonomy" id="1105319"/>
    <lineage>
        <taxon>Eukaryota</taxon>
        <taxon>Fungi</taxon>
        <taxon>Dikarya</taxon>
        <taxon>Ascomycota</taxon>
        <taxon>Pezizomycotina</taxon>
        <taxon>Sordariomycetes</taxon>
        <taxon>Hypocreomycetidae</taxon>
        <taxon>Hypocreales</taxon>
        <taxon>Clavicipitaceae</taxon>
        <taxon>Conoideocrella</taxon>
    </lineage>
</organism>
<name>A0AAJ0D199_9HYPO</name>
<keyword evidence="1" id="KW-0472">Membrane</keyword>
<keyword evidence="1" id="KW-1133">Transmembrane helix</keyword>
<keyword evidence="1" id="KW-0812">Transmembrane</keyword>
<dbReference type="PROSITE" id="PS51257">
    <property type="entry name" value="PROKAR_LIPOPROTEIN"/>
    <property type="match status" value="1"/>
</dbReference>
<dbReference type="InterPro" id="IPR056120">
    <property type="entry name" value="DUF7703"/>
</dbReference>
<accession>A0AAJ0D199</accession>
<dbReference type="PANTHER" id="PTHR37013">
    <property type="entry name" value="INTEGRAL MEMBRANE PROTEIN (AFU_ORTHOLOGUE AFUA_1G05950)-RELATED"/>
    <property type="match status" value="1"/>
</dbReference>
<keyword evidence="4" id="KW-1185">Reference proteome</keyword>
<evidence type="ECO:0000313" key="4">
    <source>
        <dbReference type="Proteomes" id="UP001251528"/>
    </source>
</evidence>
<gene>
    <name evidence="3" type="ORF">QQS21_000458</name>
</gene>
<protein>
    <recommendedName>
        <fullName evidence="2">DUF7703 domain-containing protein</fullName>
    </recommendedName>
</protein>